<dbReference type="VEuPathDB" id="FungiDB:ASPCADRAFT_154750"/>
<dbReference type="Pfam" id="PF24883">
    <property type="entry name" value="NPHP3_N"/>
    <property type="match status" value="1"/>
</dbReference>
<evidence type="ECO:0000313" key="3">
    <source>
        <dbReference type="EMBL" id="OOF91694.1"/>
    </source>
</evidence>
<dbReference type="PANTHER" id="PTHR10039">
    <property type="entry name" value="AMELOGENIN"/>
    <property type="match status" value="1"/>
</dbReference>
<protein>
    <recommendedName>
        <fullName evidence="2">Nephrocystin 3-like N-terminal domain-containing protein</fullName>
    </recommendedName>
</protein>
<evidence type="ECO:0000256" key="1">
    <source>
        <dbReference type="ARBA" id="ARBA00022737"/>
    </source>
</evidence>
<evidence type="ECO:0000313" key="4">
    <source>
        <dbReference type="Proteomes" id="UP000188318"/>
    </source>
</evidence>
<proteinExistence type="predicted"/>
<dbReference type="InterPro" id="IPR056884">
    <property type="entry name" value="NPHP3-like_N"/>
</dbReference>
<organism evidence="3 4">
    <name type="scientific">Aspergillus carbonarius (strain ITEM 5010)</name>
    <dbReference type="NCBI Taxonomy" id="602072"/>
    <lineage>
        <taxon>Eukaryota</taxon>
        <taxon>Fungi</taxon>
        <taxon>Dikarya</taxon>
        <taxon>Ascomycota</taxon>
        <taxon>Pezizomycotina</taxon>
        <taxon>Eurotiomycetes</taxon>
        <taxon>Eurotiomycetidae</taxon>
        <taxon>Eurotiales</taxon>
        <taxon>Aspergillaceae</taxon>
        <taxon>Aspergillus</taxon>
        <taxon>Aspergillus subgen. Circumdati</taxon>
    </lineage>
</organism>
<name>A0A1R3RB31_ASPC5</name>
<evidence type="ECO:0000259" key="2">
    <source>
        <dbReference type="Pfam" id="PF24883"/>
    </source>
</evidence>
<dbReference type="OMA" id="IHAHIEV"/>
<dbReference type="EMBL" id="KV907510">
    <property type="protein sequence ID" value="OOF91694.1"/>
    <property type="molecule type" value="Genomic_DNA"/>
</dbReference>
<sequence>MSFGYGVGDFLAILDLANTIRKRFVNAPSQFKSIADVSKTLSNVLRDIEDIYIEVGLSIQQQNHLNDASRACHDVLDDLQCKLNIYQELDPGNKRLGGTCRRVWKRLKWDQAEMGEFQQRIHAHIEVFSLFINSLNSHVAFATKEVVDRINHTIDDHIEQKIADWLTPVNYAAQQSDFLSRRQDGTGRWLLGAKNFQKWIDNDKQRLLCTGIPGAGKTILTSIVID</sequence>
<feature type="non-terminal residue" evidence="3">
    <location>
        <position position="226"/>
    </location>
</feature>
<feature type="domain" description="Nephrocystin 3-like N-terminal" evidence="2">
    <location>
        <begin position="185"/>
        <end position="226"/>
    </location>
</feature>
<dbReference type="OrthoDB" id="195446at2759"/>
<dbReference type="STRING" id="602072.A0A1R3RB31"/>
<keyword evidence="1" id="KW-0677">Repeat</keyword>
<reference evidence="4" key="1">
    <citation type="journal article" date="2017" name="Genome Biol.">
        <title>Comparative genomics reveals high biological diversity and specific adaptations in the industrially and medically important fungal genus Aspergillus.</title>
        <authorList>
            <person name="de Vries R.P."/>
            <person name="Riley R."/>
            <person name="Wiebenga A."/>
            <person name="Aguilar-Osorio G."/>
            <person name="Amillis S."/>
            <person name="Uchima C.A."/>
            <person name="Anderluh G."/>
            <person name="Asadollahi M."/>
            <person name="Askin M."/>
            <person name="Barry K."/>
            <person name="Battaglia E."/>
            <person name="Bayram O."/>
            <person name="Benocci T."/>
            <person name="Braus-Stromeyer S.A."/>
            <person name="Caldana C."/>
            <person name="Canovas D."/>
            <person name="Cerqueira G.C."/>
            <person name="Chen F."/>
            <person name="Chen W."/>
            <person name="Choi C."/>
            <person name="Clum A."/>
            <person name="Dos Santos R.A."/>
            <person name="Damasio A.R."/>
            <person name="Diallinas G."/>
            <person name="Emri T."/>
            <person name="Fekete E."/>
            <person name="Flipphi M."/>
            <person name="Freyberg S."/>
            <person name="Gallo A."/>
            <person name="Gournas C."/>
            <person name="Habgood R."/>
            <person name="Hainaut M."/>
            <person name="Harispe M.L."/>
            <person name="Henrissat B."/>
            <person name="Hilden K.S."/>
            <person name="Hope R."/>
            <person name="Hossain A."/>
            <person name="Karabika E."/>
            <person name="Karaffa L."/>
            <person name="Karanyi Z."/>
            <person name="Krasevec N."/>
            <person name="Kuo A."/>
            <person name="Kusch H."/>
            <person name="LaButti K."/>
            <person name="Lagendijk E.L."/>
            <person name="Lapidus A."/>
            <person name="Levasseur A."/>
            <person name="Lindquist E."/>
            <person name="Lipzen A."/>
            <person name="Logrieco A.F."/>
            <person name="MacCabe A."/>
            <person name="Maekelae M.R."/>
            <person name="Malavazi I."/>
            <person name="Melin P."/>
            <person name="Meyer V."/>
            <person name="Mielnichuk N."/>
            <person name="Miskei M."/>
            <person name="Molnar A.P."/>
            <person name="Mule G."/>
            <person name="Ngan C.Y."/>
            <person name="Orejas M."/>
            <person name="Orosz E."/>
            <person name="Ouedraogo J.P."/>
            <person name="Overkamp K.M."/>
            <person name="Park H.-S."/>
            <person name="Perrone G."/>
            <person name="Piumi F."/>
            <person name="Punt P.J."/>
            <person name="Ram A.F."/>
            <person name="Ramon A."/>
            <person name="Rauscher S."/>
            <person name="Record E."/>
            <person name="Riano-Pachon D.M."/>
            <person name="Robert V."/>
            <person name="Roehrig J."/>
            <person name="Ruller R."/>
            <person name="Salamov A."/>
            <person name="Salih N.S."/>
            <person name="Samson R.A."/>
            <person name="Sandor E."/>
            <person name="Sanguinetti M."/>
            <person name="Schuetze T."/>
            <person name="Sepcic K."/>
            <person name="Shelest E."/>
            <person name="Sherlock G."/>
            <person name="Sophianopoulou V."/>
            <person name="Squina F.M."/>
            <person name="Sun H."/>
            <person name="Susca A."/>
            <person name="Todd R.B."/>
            <person name="Tsang A."/>
            <person name="Unkles S.E."/>
            <person name="van de Wiele N."/>
            <person name="van Rossen-Uffink D."/>
            <person name="Oliveira J.V."/>
            <person name="Vesth T.C."/>
            <person name="Visser J."/>
            <person name="Yu J.-H."/>
            <person name="Zhou M."/>
            <person name="Andersen M.R."/>
            <person name="Archer D.B."/>
            <person name="Baker S.E."/>
            <person name="Benoit I."/>
            <person name="Brakhage A.A."/>
            <person name="Braus G.H."/>
            <person name="Fischer R."/>
            <person name="Frisvad J.C."/>
            <person name="Goldman G.H."/>
            <person name="Houbraken J."/>
            <person name="Oakley B."/>
            <person name="Pocsi I."/>
            <person name="Scazzocchio C."/>
            <person name="Seiboth B."/>
            <person name="vanKuyk P.A."/>
            <person name="Wortman J."/>
            <person name="Dyer P.S."/>
            <person name="Grigoriev I.V."/>
        </authorList>
    </citation>
    <scope>NUCLEOTIDE SEQUENCE [LARGE SCALE GENOMIC DNA]</scope>
    <source>
        <strain evidence="4">ITEM 5010</strain>
    </source>
</reference>
<dbReference type="AlphaFoldDB" id="A0A1R3RB31"/>
<gene>
    <name evidence="3" type="ORF">ASPCADRAFT_154750</name>
</gene>
<accession>A0A1R3RB31</accession>
<dbReference type="PANTHER" id="PTHR10039:SF15">
    <property type="entry name" value="NACHT DOMAIN-CONTAINING PROTEIN"/>
    <property type="match status" value="1"/>
</dbReference>
<dbReference type="Proteomes" id="UP000188318">
    <property type="component" value="Unassembled WGS sequence"/>
</dbReference>
<keyword evidence="4" id="KW-1185">Reference proteome</keyword>